<reference evidence="2" key="1">
    <citation type="submission" date="2021-04" db="EMBL/GenBank/DDBJ databases">
        <title>Dactylosporangium aurantiacum NRRL B-8018 full assembly.</title>
        <authorList>
            <person name="Hartkoorn R.C."/>
            <person name="Beaudoing E."/>
            <person name="Hot D."/>
        </authorList>
    </citation>
    <scope>NUCLEOTIDE SEQUENCE</scope>
    <source>
        <strain evidence="2">NRRL B-8018</strain>
    </source>
</reference>
<evidence type="ECO:0000256" key="1">
    <source>
        <dbReference type="SAM" id="Phobius"/>
    </source>
</evidence>
<dbReference type="RefSeq" id="WP_156090347.1">
    <property type="nucleotide sequence ID" value="NZ_CP073767.1"/>
</dbReference>
<organism evidence="2 3">
    <name type="scientific">Dactylosporangium aurantiacum</name>
    <dbReference type="NCBI Taxonomy" id="35754"/>
    <lineage>
        <taxon>Bacteria</taxon>
        <taxon>Bacillati</taxon>
        <taxon>Actinomycetota</taxon>
        <taxon>Actinomycetes</taxon>
        <taxon>Micromonosporales</taxon>
        <taxon>Micromonosporaceae</taxon>
        <taxon>Dactylosporangium</taxon>
    </lineage>
</organism>
<keyword evidence="1" id="KW-1133">Transmembrane helix</keyword>
<keyword evidence="1" id="KW-0472">Membrane</keyword>
<dbReference type="KEGG" id="daur:Daura_30210"/>
<dbReference type="Proteomes" id="UP001058003">
    <property type="component" value="Chromosome"/>
</dbReference>
<dbReference type="AlphaFoldDB" id="A0A9Q9M9S9"/>
<protein>
    <submittedName>
        <fullName evidence="2">Uncharacterized protein</fullName>
    </submittedName>
</protein>
<evidence type="ECO:0000313" key="3">
    <source>
        <dbReference type="Proteomes" id="UP001058003"/>
    </source>
</evidence>
<keyword evidence="1" id="KW-0812">Transmembrane</keyword>
<feature type="transmembrane region" description="Helical" evidence="1">
    <location>
        <begin position="6"/>
        <end position="29"/>
    </location>
</feature>
<name>A0A9Q9M9S9_9ACTN</name>
<sequence length="51" mass="5151">MTAAALAAVVLTVGVWVWLGWFVGLLLTLKAVAAVVLLGGDGDADEEPSAI</sequence>
<dbReference type="EMBL" id="CP073767">
    <property type="protein sequence ID" value="UWZ51038.1"/>
    <property type="molecule type" value="Genomic_DNA"/>
</dbReference>
<proteinExistence type="predicted"/>
<gene>
    <name evidence="2" type="ORF">Daura_30210</name>
</gene>
<keyword evidence="3" id="KW-1185">Reference proteome</keyword>
<evidence type="ECO:0000313" key="2">
    <source>
        <dbReference type="EMBL" id="UWZ51038.1"/>
    </source>
</evidence>
<accession>A0A9Q9M9S9</accession>